<feature type="compositionally biased region" description="Basic and acidic residues" evidence="10">
    <location>
        <begin position="16"/>
        <end position="28"/>
    </location>
</feature>
<feature type="region of interest" description="Disordered" evidence="10">
    <location>
        <begin position="1"/>
        <end position="28"/>
    </location>
</feature>
<dbReference type="OrthoDB" id="1884855at2759"/>
<dbReference type="GO" id="GO:0000444">
    <property type="term" value="C:MIS12/MIND type complex"/>
    <property type="evidence" value="ECO:0007669"/>
    <property type="project" value="TreeGrafter"/>
</dbReference>
<protein>
    <submittedName>
        <fullName evidence="11">Uncharacterized protein</fullName>
    </submittedName>
</protein>
<reference evidence="11" key="1">
    <citation type="submission" date="2021-03" db="EMBL/GenBank/DDBJ databases">
        <authorList>
            <person name="Palmer J.M."/>
        </authorList>
    </citation>
    <scope>NUCLEOTIDE SEQUENCE</scope>
    <source>
        <strain evidence="11">ARV_011</strain>
    </source>
</reference>
<dbReference type="GO" id="GO:0051382">
    <property type="term" value="P:kinetochore assembly"/>
    <property type="evidence" value="ECO:0007669"/>
    <property type="project" value="TreeGrafter"/>
</dbReference>
<keyword evidence="7" id="KW-0175">Coiled coil</keyword>
<evidence type="ECO:0000313" key="12">
    <source>
        <dbReference type="Proteomes" id="UP000790833"/>
    </source>
</evidence>
<keyword evidence="3" id="KW-0158">Chromosome</keyword>
<name>A0A9P7V994_9ASCO</name>
<keyword evidence="4" id="KW-0132">Cell division</keyword>
<dbReference type="Pfam" id="PF05859">
    <property type="entry name" value="Mis12"/>
    <property type="match status" value="1"/>
</dbReference>
<evidence type="ECO:0000313" key="11">
    <source>
        <dbReference type="EMBL" id="KAG7193564.1"/>
    </source>
</evidence>
<evidence type="ECO:0000256" key="4">
    <source>
        <dbReference type="ARBA" id="ARBA00022618"/>
    </source>
</evidence>
<keyword evidence="5" id="KW-0498">Mitosis</keyword>
<dbReference type="EMBL" id="JAHMUF010000011">
    <property type="protein sequence ID" value="KAG7193564.1"/>
    <property type="molecule type" value="Genomic_DNA"/>
</dbReference>
<keyword evidence="6" id="KW-0995">Kinetochore</keyword>
<dbReference type="PANTHER" id="PTHR14527:SF2">
    <property type="entry name" value="PROTEIN MIS12 HOMOLOG"/>
    <property type="match status" value="1"/>
</dbReference>
<gene>
    <name evidence="11" type="ORF">KQ657_000633</name>
</gene>
<dbReference type="PANTHER" id="PTHR14527">
    <property type="entry name" value="PROTEIN MIS12 HOMOLOG"/>
    <property type="match status" value="1"/>
</dbReference>
<evidence type="ECO:0000256" key="10">
    <source>
        <dbReference type="SAM" id="MobiDB-lite"/>
    </source>
</evidence>
<comment type="similarity">
    <text evidence="2">Belongs to the mis12 family.</text>
</comment>
<proteinExistence type="inferred from homology"/>
<evidence type="ECO:0000256" key="2">
    <source>
        <dbReference type="ARBA" id="ARBA00008643"/>
    </source>
</evidence>
<dbReference type="InterPro" id="IPR008685">
    <property type="entry name" value="Centromere_Mis12"/>
</dbReference>
<evidence type="ECO:0000256" key="5">
    <source>
        <dbReference type="ARBA" id="ARBA00022776"/>
    </source>
</evidence>
<evidence type="ECO:0000256" key="7">
    <source>
        <dbReference type="ARBA" id="ARBA00023054"/>
    </source>
</evidence>
<evidence type="ECO:0000256" key="6">
    <source>
        <dbReference type="ARBA" id="ARBA00022838"/>
    </source>
</evidence>
<keyword evidence="9" id="KW-0137">Centromere</keyword>
<dbReference type="GeneID" id="66114007"/>
<evidence type="ECO:0000256" key="1">
    <source>
        <dbReference type="ARBA" id="ARBA00004629"/>
    </source>
</evidence>
<accession>A0A9P7V994</accession>
<sequence>MSSKRKTNTTSPVHVTVEDKSEPHNDPDKVERINEVLTEHLGYHPLGVIDDVINAVNALLYKCTEAMEHYLKEMKAAKDNEIQSLMDDDGLILSNISENIYTEEEIARGTAELETLLENKVDRSFDKLELYALRNILTLPYDLLDEGYIRLLHQQGIDYGPYDQKQLNEFDNHLKLLKQDIEVELQIRKVLVAQIKRAKKVVKALRQLRQVISAYNDANRSYHKQPMNENIVELFNFMIAEVKDLGEKATAFYKLILSRDATQGGIKGLEFMPDSRDLYTDLKSFLVVSKDIAISSHAFIEHPTNNKAHNTSDGASTQLPGNLMPDEAALKEVLQMLTTYNE</sequence>
<comment type="subcellular location">
    <subcellularLocation>
        <location evidence="1">Chromosome</location>
        <location evidence="1">Centromere</location>
        <location evidence="1">Kinetochore</location>
    </subcellularLocation>
</comment>
<dbReference type="GO" id="GO:0051301">
    <property type="term" value="P:cell division"/>
    <property type="evidence" value="ECO:0007669"/>
    <property type="project" value="UniProtKB-KW"/>
</dbReference>
<dbReference type="GO" id="GO:0005634">
    <property type="term" value="C:nucleus"/>
    <property type="evidence" value="ECO:0007669"/>
    <property type="project" value="InterPro"/>
</dbReference>
<dbReference type="GO" id="GO:0000070">
    <property type="term" value="P:mitotic sister chromatid segregation"/>
    <property type="evidence" value="ECO:0007669"/>
    <property type="project" value="TreeGrafter"/>
</dbReference>
<keyword evidence="8" id="KW-0131">Cell cycle</keyword>
<evidence type="ECO:0000256" key="8">
    <source>
        <dbReference type="ARBA" id="ARBA00023306"/>
    </source>
</evidence>
<dbReference type="AlphaFoldDB" id="A0A9P7V994"/>
<keyword evidence="12" id="KW-1185">Reference proteome</keyword>
<comment type="caution">
    <text evidence="11">The sequence shown here is derived from an EMBL/GenBank/DDBJ whole genome shotgun (WGS) entry which is preliminary data.</text>
</comment>
<dbReference type="Proteomes" id="UP000790833">
    <property type="component" value="Unassembled WGS sequence"/>
</dbReference>
<dbReference type="RefSeq" id="XP_043049112.1">
    <property type="nucleotide sequence ID" value="XM_043191469.1"/>
</dbReference>
<organism evidence="11 12">
    <name type="scientific">Scheffersomyces spartinae</name>
    <dbReference type="NCBI Taxonomy" id="45513"/>
    <lineage>
        <taxon>Eukaryota</taxon>
        <taxon>Fungi</taxon>
        <taxon>Dikarya</taxon>
        <taxon>Ascomycota</taxon>
        <taxon>Saccharomycotina</taxon>
        <taxon>Pichiomycetes</taxon>
        <taxon>Debaryomycetaceae</taxon>
        <taxon>Scheffersomyces</taxon>
    </lineage>
</organism>
<evidence type="ECO:0000256" key="3">
    <source>
        <dbReference type="ARBA" id="ARBA00022454"/>
    </source>
</evidence>
<evidence type="ECO:0000256" key="9">
    <source>
        <dbReference type="ARBA" id="ARBA00023328"/>
    </source>
</evidence>